<feature type="domain" description="C2H2-type" evidence="9">
    <location>
        <begin position="850"/>
        <end position="877"/>
    </location>
</feature>
<dbReference type="PROSITE" id="PS00028">
    <property type="entry name" value="ZINC_FINGER_C2H2_1"/>
    <property type="match status" value="13"/>
</dbReference>
<dbReference type="SUPFAM" id="SSF57716">
    <property type="entry name" value="Glucocorticoid receptor-like (DNA-binding domain)"/>
    <property type="match status" value="1"/>
</dbReference>
<dbReference type="PROSITE" id="PS50157">
    <property type="entry name" value="ZINC_FINGER_C2H2_2"/>
    <property type="match status" value="15"/>
</dbReference>
<evidence type="ECO:0000256" key="4">
    <source>
        <dbReference type="ARBA" id="ARBA00022833"/>
    </source>
</evidence>
<gene>
    <name evidence="11" type="primary">ZNF160_0</name>
    <name evidence="11" type="ORF">E2C01_029261</name>
</gene>
<feature type="domain" description="C2H2-type" evidence="9">
    <location>
        <begin position="1195"/>
        <end position="1222"/>
    </location>
</feature>
<feature type="compositionally biased region" description="Basic and acidic residues" evidence="8">
    <location>
        <begin position="600"/>
        <end position="619"/>
    </location>
</feature>
<feature type="domain" description="C2H2-type" evidence="9">
    <location>
        <begin position="1312"/>
        <end position="1340"/>
    </location>
</feature>
<accession>A0A5B7EU59</accession>
<dbReference type="PANTHER" id="PTHR24408">
    <property type="entry name" value="ZINC FINGER PROTEIN"/>
    <property type="match status" value="1"/>
</dbReference>
<dbReference type="GO" id="GO:0000981">
    <property type="term" value="F:DNA-binding transcription factor activity, RNA polymerase II-specific"/>
    <property type="evidence" value="ECO:0007669"/>
    <property type="project" value="TreeGrafter"/>
</dbReference>
<dbReference type="PANTHER" id="PTHR24408:SF58">
    <property type="entry name" value="TRANSCRIPTION FACTOR (TFIIIA), PUTATIVE (AFU_ORTHOLOGUE AFUA_1G05150)-RELATED"/>
    <property type="match status" value="1"/>
</dbReference>
<dbReference type="Pfam" id="PF13894">
    <property type="entry name" value="zf-C2H2_4"/>
    <property type="match status" value="1"/>
</dbReference>
<feature type="compositionally biased region" description="Acidic residues" evidence="8">
    <location>
        <begin position="326"/>
        <end position="339"/>
    </location>
</feature>
<organism evidence="11 12">
    <name type="scientific">Portunus trituberculatus</name>
    <name type="common">Swimming crab</name>
    <name type="synonym">Neptunus trituberculatus</name>
    <dbReference type="NCBI Taxonomy" id="210409"/>
    <lineage>
        <taxon>Eukaryota</taxon>
        <taxon>Metazoa</taxon>
        <taxon>Ecdysozoa</taxon>
        <taxon>Arthropoda</taxon>
        <taxon>Crustacea</taxon>
        <taxon>Multicrustacea</taxon>
        <taxon>Malacostraca</taxon>
        <taxon>Eumalacostraca</taxon>
        <taxon>Eucarida</taxon>
        <taxon>Decapoda</taxon>
        <taxon>Pleocyemata</taxon>
        <taxon>Brachyura</taxon>
        <taxon>Eubrachyura</taxon>
        <taxon>Portunoidea</taxon>
        <taxon>Portunidae</taxon>
        <taxon>Portuninae</taxon>
        <taxon>Portunus</taxon>
    </lineage>
</organism>
<dbReference type="EMBL" id="VSRR010003355">
    <property type="protein sequence ID" value="MPC35824.1"/>
    <property type="molecule type" value="Genomic_DNA"/>
</dbReference>
<feature type="region of interest" description="Disordered" evidence="8">
    <location>
        <begin position="1378"/>
        <end position="1397"/>
    </location>
</feature>
<comment type="caution">
    <text evidence="11">The sequence shown here is derived from an EMBL/GenBank/DDBJ whole genome shotgun (WGS) entry which is preliminary data.</text>
</comment>
<feature type="domain" description="C2H2-type" evidence="9">
    <location>
        <begin position="1105"/>
        <end position="1133"/>
    </location>
</feature>
<sequence>MVGRRGRPPKRKVEELQEEHDGKSKCAKEAKIEAISLDASEPAHITVLALTSDVWRHHRDSEEWSEDQPSSVSVAEKGKGDTRSQGMCWRGNPDIPPSQVVLSCRRVASGEAFDCETQTFHFSHVSTSKVVVVPDSDTPETIKVEIDTDQQEEFVSHPLVCCVKGCDTSSDVDTTSTFYTVPKGREKALWNETLDIVPCEGDLRQHVCSKHFITPAKLLTGKGRVRKKKTCDMLVAEEAEKIRQGLSSGRPKRTPKPNKNYDWAEIVPLIKAEPDELENELFQSTTLEKTGSTAVTPRKHLSFKEDKENKKPFSDTERENLRMNTEEEENLEDEEDDLENISLPSHPRPPPPKPKGRPHRIRDSGTQTESVYRMPGPRQPLREVKVQCNINSEAPSPCSSCSYVNWLRLEELLVDCASRLEGELCVPAVQECLRKVVDSVPHPTHATNVLKLLSGDDRDALEVIITLQNTSDIILVPSQEDEVEIENVIHATVEEPITGMREITPKTWEKKAKWKKALTPVNYVNKEEEEEDLDGLGIQEATEMDDDEFQPSYLEGEETEEDEQALDDEDWTISKSDRDSRSTPKKKPKKTPPQPKVKKGRECPVRETGGREVEVRESGSEDSQDTLGLVDTGVVTSVPKLFVTKNGMLKVQESHVGRQRKTRSANDDRWLRGSFTCPECELVFTTKLKMEQHYQYVHKGVPPWKGSHLCEECGKTFTQKVGLQVHRMHKHGDPKQFPCHLCSYEGVTKAKLARHLKSHTDEKHLTCEVCGVSLKTNDTYKNHMALHTNQGRYKCPVCTKAFHHKQYYDDHYRSHFSLREYNCEICHMRFKTNKSLRNHVRAVHLCDKRMVCPVCGARFMTNYNLRGHMKKHSRPEAPHYRFQCSFCIVKAHTQAELNAHVMQMHPEEYKSLEVKSEALAKTPPSSPRCVTMVPKKVVEERSLLGLQHTGGGGGRAASGCEIIDYGETNAVVQEGCSEAVEGIEAVEVEQQPKHQLTVIYVYDCNKCGSIFSSEGLLAAHQATDHPNHSSTLQKNLAFPALYVKLVGKLGWGRKKQTVSAGEAARAGEDGGTAVEDDSTTARVPDTSQGRRRRKEGDTRWIRKTHSCNICGLVFSTQKKFDQHFNHMHLGIAPWHGEHTCDDCGKVFTQKISLNVHRMFKHGAPRRYQCSQCVYEAPTKEYLKRHMKVHTNERQFVCPHCHKGLKTAESYRNHLVIHTNKGRFVCQVCQKAYNHKGAYQDHIRTHCEFRDYACDYCGAAFKAYKHVARHIRAVHLNDKRFICDVCGAQHMTGFNLKAHVKKHGDLSSLSYAYQCSMCEAKFRGPDGRAVHMKVVHTTPSTPANPKNPEAVESGNKGSEAGRLVSPHPTRRPVHFHYSKLSREDKAHGATGDSGRESESWGTIYLDKSVDFSPFDGREDEAVVYEVYSGGEEEELEEQFDKMKEEKLLASQEVGSSTAGSNDRVIHVYPCSACHIMFTSRSVMEQHYESCQQRQMVIKEEPVTVDQTSD</sequence>
<keyword evidence="4" id="KW-0862">Zinc</keyword>
<keyword evidence="3 6" id="KW-0863">Zinc-finger</keyword>
<feature type="compositionally biased region" description="Basic and acidic residues" evidence="8">
    <location>
        <begin position="11"/>
        <end position="27"/>
    </location>
</feature>
<keyword evidence="2" id="KW-0677">Repeat</keyword>
<keyword evidence="12" id="KW-1185">Reference proteome</keyword>
<dbReference type="SMART" id="SM00355">
    <property type="entry name" value="ZnF_C2H2"/>
    <property type="match status" value="18"/>
</dbReference>
<proteinExistence type="predicted"/>
<feature type="domain" description="C2H2-type" evidence="9">
    <location>
        <begin position="1138"/>
        <end position="1166"/>
    </location>
</feature>
<feature type="domain" description="C2H2-type" evidence="9">
    <location>
        <begin position="737"/>
        <end position="764"/>
    </location>
</feature>
<evidence type="ECO:0000256" key="5">
    <source>
        <dbReference type="ARBA" id="ARBA00023125"/>
    </source>
</evidence>
<dbReference type="PROSITE" id="PS50950">
    <property type="entry name" value="ZF_THAP"/>
    <property type="match status" value="1"/>
</dbReference>
<feature type="domain" description="C2H2-type" evidence="9">
    <location>
        <begin position="793"/>
        <end position="820"/>
    </location>
</feature>
<feature type="region of interest" description="Disordered" evidence="8">
    <location>
        <begin position="1060"/>
        <end position="1097"/>
    </location>
</feature>
<feature type="domain" description="C2H2-type" evidence="9">
    <location>
        <begin position="821"/>
        <end position="849"/>
    </location>
</feature>
<feature type="compositionally biased region" description="Basic and acidic residues" evidence="8">
    <location>
        <begin position="1379"/>
        <end position="1397"/>
    </location>
</feature>
<feature type="domain" description="C2H2-type" evidence="9">
    <location>
        <begin position="765"/>
        <end position="792"/>
    </location>
</feature>
<dbReference type="Pfam" id="PF12874">
    <property type="entry name" value="zf-met"/>
    <property type="match status" value="2"/>
</dbReference>
<keyword evidence="1" id="KW-0479">Metal-binding</keyword>
<dbReference type="Pfam" id="PF13912">
    <property type="entry name" value="zf-C2H2_6"/>
    <property type="match status" value="1"/>
</dbReference>
<dbReference type="InterPro" id="IPR036236">
    <property type="entry name" value="Znf_C2H2_sf"/>
</dbReference>
<feature type="compositionally biased region" description="Acidic residues" evidence="8">
    <location>
        <begin position="555"/>
        <end position="571"/>
    </location>
</feature>
<feature type="domain" description="C2H2-type" evidence="9">
    <location>
        <begin position="1167"/>
        <end position="1194"/>
    </location>
</feature>
<evidence type="ECO:0000313" key="12">
    <source>
        <dbReference type="Proteomes" id="UP000324222"/>
    </source>
</evidence>
<evidence type="ECO:0000256" key="8">
    <source>
        <dbReference type="SAM" id="MobiDB-lite"/>
    </source>
</evidence>
<dbReference type="Pfam" id="PF00096">
    <property type="entry name" value="zf-C2H2"/>
    <property type="match status" value="3"/>
</dbReference>
<dbReference type="OrthoDB" id="3565419at2759"/>
<evidence type="ECO:0000259" key="9">
    <source>
        <dbReference type="PROSITE" id="PS50157"/>
    </source>
</evidence>
<feature type="domain" description="C2H2-type" evidence="9">
    <location>
        <begin position="1251"/>
        <end position="1279"/>
    </location>
</feature>
<feature type="domain" description="C2H2-type" evidence="9">
    <location>
        <begin position="1223"/>
        <end position="1250"/>
    </location>
</feature>
<feature type="domain" description="C2H2-type" evidence="9">
    <location>
        <begin position="708"/>
        <end position="736"/>
    </location>
</feature>
<feature type="region of interest" description="Disordered" evidence="8">
    <location>
        <begin position="61"/>
        <end position="92"/>
    </location>
</feature>
<protein>
    <submittedName>
        <fullName evidence="11">Zinc finger protein 160</fullName>
    </submittedName>
</protein>
<feature type="region of interest" description="Disordered" evidence="8">
    <location>
        <begin position="1336"/>
        <end position="1370"/>
    </location>
</feature>
<dbReference type="GO" id="GO:0005634">
    <property type="term" value="C:nucleus"/>
    <property type="evidence" value="ECO:0007669"/>
    <property type="project" value="TreeGrafter"/>
</dbReference>
<dbReference type="Gene3D" id="3.30.160.60">
    <property type="entry name" value="Classic Zinc Finger"/>
    <property type="match status" value="8"/>
</dbReference>
<evidence type="ECO:0000256" key="3">
    <source>
        <dbReference type="ARBA" id="ARBA00022771"/>
    </source>
</evidence>
<dbReference type="GO" id="GO:0008270">
    <property type="term" value="F:zinc ion binding"/>
    <property type="evidence" value="ECO:0007669"/>
    <property type="project" value="UniProtKB-KW"/>
</dbReference>
<dbReference type="InterPro" id="IPR013087">
    <property type="entry name" value="Znf_C2H2_type"/>
</dbReference>
<evidence type="ECO:0000259" key="10">
    <source>
        <dbReference type="PROSITE" id="PS50950"/>
    </source>
</evidence>
<feature type="region of interest" description="Disordered" evidence="8">
    <location>
        <begin position="555"/>
        <end position="626"/>
    </location>
</feature>
<dbReference type="Proteomes" id="UP000324222">
    <property type="component" value="Unassembled WGS sequence"/>
</dbReference>
<evidence type="ECO:0000313" key="11">
    <source>
        <dbReference type="EMBL" id="MPC35824.1"/>
    </source>
</evidence>
<feature type="domain" description="C2H2-type" evidence="9">
    <location>
        <begin position="1002"/>
        <end position="1030"/>
    </location>
</feature>
<feature type="compositionally biased region" description="Basic and acidic residues" evidence="8">
    <location>
        <begin position="302"/>
        <end position="325"/>
    </location>
</feature>
<evidence type="ECO:0000256" key="2">
    <source>
        <dbReference type="ARBA" id="ARBA00022737"/>
    </source>
</evidence>
<name>A0A5B7EU59_PORTR</name>
<feature type="region of interest" description="Disordered" evidence="8">
    <location>
        <begin position="1"/>
        <end position="27"/>
    </location>
</feature>
<dbReference type="InterPro" id="IPR006612">
    <property type="entry name" value="THAP_Znf"/>
</dbReference>
<dbReference type="SUPFAM" id="SSF57667">
    <property type="entry name" value="beta-beta-alpha zinc fingers"/>
    <property type="match status" value="9"/>
</dbReference>
<feature type="domain" description="C2H2-type" evidence="9">
    <location>
        <begin position="675"/>
        <end position="703"/>
    </location>
</feature>
<keyword evidence="5 7" id="KW-0238">DNA-binding</keyword>
<evidence type="ECO:0000256" key="6">
    <source>
        <dbReference type="PROSITE-ProRule" id="PRU00042"/>
    </source>
</evidence>
<feature type="domain" description="THAP-type" evidence="10">
    <location>
        <begin position="157"/>
        <end position="235"/>
    </location>
</feature>
<reference evidence="11 12" key="1">
    <citation type="submission" date="2019-05" db="EMBL/GenBank/DDBJ databases">
        <title>Another draft genome of Portunus trituberculatus and its Hox gene families provides insights of decapod evolution.</title>
        <authorList>
            <person name="Jeong J.-H."/>
            <person name="Song I."/>
            <person name="Kim S."/>
            <person name="Choi T."/>
            <person name="Kim D."/>
            <person name="Ryu S."/>
            <person name="Kim W."/>
        </authorList>
    </citation>
    <scope>NUCLEOTIDE SEQUENCE [LARGE SCALE GENOMIC DNA]</scope>
    <source>
        <tissue evidence="11">Muscle</tissue>
    </source>
</reference>
<feature type="compositionally biased region" description="Polar residues" evidence="8">
    <location>
        <begin position="284"/>
        <end position="295"/>
    </location>
</feature>
<evidence type="ECO:0000256" key="1">
    <source>
        <dbReference type="ARBA" id="ARBA00022723"/>
    </source>
</evidence>
<evidence type="ECO:0000256" key="7">
    <source>
        <dbReference type="PROSITE-ProRule" id="PRU00309"/>
    </source>
</evidence>
<feature type="compositionally biased region" description="Basic residues" evidence="8">
    <location>
        <begin position="1"/>
        <end position="10"/>
    </location>
</feature>
<feature type="region of interest" description="Disordered" evidence="8">
    <location>
        <begin position="284"/>
        <end position="378"/>
    </location>
</feature>
<dbReference type="GO" id="GO:0043565">
    <property type="term" value="F:sequence-specific DNA binding"/>
    <property type="evidence" value="ECO:0007669"/>
    <property type="project" value="TreeGrafter"/>
</dbReference>